<evidence type="ECO:0000313" key="3">
    <source>
        <dbReference type="Proteomes" id="UP000183046"/>
    </source>
</evidence>
<sequence length="56" mass="6069">MKRSLSALLLTLAALTATQFAAADDNPSLRYKLVDQNHAAMQHYGDQAAPAADVRR</sequence>
<dbReference type="EMBL" id="FMWB01000002">
    <property type="protein sequence ID" value="SCZ26605.1"/>
    <property type="molecule type" value="Genomic_DNA"/>
</dbReference>
<name>A0A1G5MN20_9PSED</name>
<organism evidence="2 3">
    <name type="scientific">Pseudomonas oryzihabitans</name>
    <dbReference type="NCBI Taxonomy" id="47885"/>
    <lineage>
        <taxon>Bacteria</taxon>
        <taxon>Pseudomonadati</taxon>
        <taxon>Pseudomonadota</taxon>
        <taxon>Gammaproteobacteria</taxon>
        <taxon>Pseudomonadales</taxon>
        <taxon>Pseudomonadaceae</taxon>
        <taxon>Pseudomonas</taxon>
    </lineage>
</organism>
<protein>
    <submittedName>
        <fullName evidence="2">Uncharacterized protein</fullName>
    </submittedName>
</protein>
<reference evidence="3" key="1">
    <citation type="submission" date="2016-10" db="EMBL/GenBank/DDBJ databases">
        <authorList>
            <person name="de Groot N.N."/>
        </authorList>
    </citation>
    <scope>NUCLEOTIDE SEQUENCE [LARGE SCALE GENOMIC DNA]</scope>
    <source>
        <strain evidence="3">DSM 15758</strain>
    </source>
</reference>
<feature type="signal peptide" evidence="1">
    <location>
        <begin position="1"/>
        <end position="23"/>
    </location>
</feature>
<evidence type="ECO:0000313" key="2">
    <source>
        <dbReference type="EMBL" id="SCZ26605.1"/>
    </source>
</evidence>
<accession>A0A1G5MN20</accession>
<dbReference type="RefSeq" id="WP_169886918.1">
    <property type="nucleotide sequence ID" value="NZ_FMWB01000002.1"/>
</dbReference>
<dbReference type="Proteomes" id="UP000183046">
    <property type="component" value="Unassembled WGS sequence"/>
</dbReference>
<dbReference type="AlphaFoldDB" id="A0A1G5MN20"/>
<gene>
    <name evidence="2" type="ORF">SAMN05216279_102385</name>
</gene>
<proteinExistence type="predicted"/>
<evidence type="ECO:0000256" key="1">
    <source>
        <dbReference type="SAM" id="SignalP"/>
    </source>
</evidence>
<comment type="caution">
    <text evidence="2">The sequence shown here is derived from an EMBL/GenBank/DDBJ whole genome shotgun (WGS) entry which is preliminary data.</text>
</comment>
<keyword evidence="1" id="KW-0732">Signal</keyword>
<feature type="chain" id="PRO_5043144852" evidence="1">
    <location>
        <begin position="24"/>
        <end position="56"/>
    </location>
</feature>